<feature type="domain" description="SnoaL-like" evidence="1">
    <location>
        <begin position="10"/>
        <end position="103"/>
    </location>
</feature>
<dbReference type="SUPFAM" id="SSF54427">
    <property type="entry name" value="NTF2-like"/>
    <property type="match status" value="1"/>
</dbReference>
<dbReference type="EMBL" id="FMTM01000001">
    <property type="protein sequence ID" value="SCW30511.1"/>
    <property type="molecule type" value="Genomic_DNA"/>
</dbReference>
<dbReference type="Gene3D" id="3.10.450.50">
    <property type="match status" value="1"/>
</dbReference>
<dbReference type="InterPro" id="IPR037401">
    <property type="entry name" value="SnoaL-like"/>
</dbReference>
<dbReference type="AlphaFoldDB" id="A0A1G4PE32"/>
<reference evidence="2 3" key="1">
    <citation type="submission" date="2016-10" db="EMBL/GenBank/DDBJ databases">
        <authorList>
            <person name="de Groot N.N."/>
        </authorList>
    </citation>
    <scope>NUCLEOTIDE SEQUENCE [LARGE SCALE GENOMIC DNA]</scope>
    <source>
        <strain evidence="2 3">CGMCC 1.3401</strain>
    </source>
</reference>
<dbReference type="Pfam" id="PF12680">
    <property type="entry name" value="SnoaL_2"/>
    <property type="match status" value="1"/>
</dbReference>
<evidence type="ECO:0000313" key="2">
    <source>
        <dbReference type="EMBL" id="SCW30511.1"/>
    </source>
</evidence>
<evidence type="ECO:0000259" key="1">
    <source>
        <dbReference type="Pfam" id="PF12680"/>
    </source>
</evidence>
<dbReference type="Proteomes" id="UP000199542">
    <property type="component" value="Unassembled WGS sequence"/>
</dbReference>
<gene>
    <name evidence="2" type="ORF">SAMN02927900_00423</name>
</gene>
<proteinExistence type="predicted"/>
<accession>A0A1G4PE32</accession>
<dbReference type="RefSeq" id="WP_092583334.1">
    <property type="nucleotide sequence ID" value="NZ_FMTM01000001.1"/>
</dbReference>
<sequence length="113" mass="13114">MAATTREDTVRSLYKAYVEGRKDIVRGMLSQDFTFSSPRDDHIDRNAYFDRCWPEPPPFRGMEIEFLAIDGNEAVVRYRAQKADGTAFRNMEALRFKDGKLASVEVYFGRETF</sequence>
<evidence type="ECO:0000313" key="3">
    <source>
        <dbReference type="Proteomes" id="UP000199542"/>
    </source>
</evidence>
<protein>
    <submittedName>
        <fullName evidence="2">SnoaL-like domain-containing protein</fullName>
    </submittedName>
</protein>
<name>A0A1G4PE32_9HYPH</name>
<dbReference type="InterPro" id="IPR032710">
    <property type="entry name" value="NTF2-like_dom_sf"/>
</dbReference>
<organism evidence="2 3">
    <name type="scientific">Rhizobium mongolense subsp. loessense</name>
    <dbReference type="NCBI Taxonomy" id="158890"/>
    <lineage>
        <taxon>Bacteria</taxon>
        <taxon>Pseudomonadati</taxon>
        <taxon>Pseudomonadota</taxon>
        <taxon>Alphaproteobacteria</taxon>
        <taxon>Hyphomicrobiales</taxon>
        <taxon>Rhizobiaceae</taxon>
        <taxon>Rhizobium/Agrobacterium group</taxon>
        <taxon>Rhizobium</taxon>
    </lineage>
</organism>